<dbReference type="GO" id="GO:0016773">
    <property type="term" value="F:phosphotransferase activity, alcohol group as acceptor"/>
    <property type="evidence" value="ECO:0007669"/>
    <property type="project" value="InterPro"/>
</dbReference>
<evidence type="ECO:0000256" key="3">
    <source>
        <dbReference type="ARBA" id="ARBA00022741"/>
    </source>
</evidence>
<proteinExistence type="inferred from homology"/>
<evidence type="ECO:0000256" key="8">
    <source>
        <dbReference type="PIRSR" id="PIRSR000706-1"/>
    </source>
</evidence>
<dbReference type="PIRSF" id="PIRSF000706">
    <property type="entry name" value="Kanamycin_kin"/>
    <property type="match status" value="1"/>
</dbReference>
<keyword evidence="9" id="KW-0460">Magnesium</keyword>
<evidence type="ECO:0000256" key="9">
    <source>
        <dbReference type="PIRSR" id="PIRSR000706-2"/>
    </source>
</evidence>
<gene>
    <name evidence="11" type="ORF">L687_09710</name>
</gene>
<protein>
    <recommendedName>
        <fullName evidence="10">Aminoglycoside phosphotransferase domain-containing protein</fullName>
    </recommendedName>
</protein>
<dbReference type="InterPro" id="IPR011009">
    <property type="entry name" value="Kinase-like_dom_sf"/>
</dbReference>
<feature type="active site" description="Proton acceptor" evidence="8">
    <location>
        <position position="189"/>
    </location>
</feature>
<feature type="binding site" evidence="9">
    <location>
        <position position="194"/>
    </location>
    <ligand>
        <name>Mg(2+)</name>
        <dbReference type="ChEBI" id="CHEBI:18420"/>
    </ligand>
</feature>
<keyword evidence="4 7" id="KW-0418">Kinase</keyword>
<accession>T5L6G6</accession>
<evidence type="ECO:0000256" key="5">
    <source>
        <dbReference type="ARBA" id="ARBA00022840"/>
    </source>
</evidence>
<dbReference type="GO" id="GO:0016301">
    <property type="term" value="F:kinase activity"/>
    <property type="evidence" value="ECO:0007669"/>
    <property type="project" value="UniProtKB-KW"/>
</dbReference>
<dbReference type="PANTHER" id="PTHR21310:SF41">
    <property type="entry name" value="3'-PHOSPHOTRANSFERASE, PUTATIVE-RELATED"/>
    <property type="match status" value="1"/>
</dbReference>
<dbReference type="CDD" id="cd05150">
    <property type="entry name" value="APH"/>
    <property type="match status" value="1"/>
</dbReference>
<dbReference type="SUPFAM" id="SSF56112">
    <property type="entry name" value="Protein kinase-like (PK-like)"/>
    <property type="match status" value="1"/>
</dbReference>
<keyword evidence="9" id="KW-0479">Metal-binding</keyword>
<dbReference type="Gene3D" id="3.30.200.20">
    <property type="entry name" value="Phosphorylase Kinase, domain 1"/>
    <property type="match status" value="1"/>
</dbReference>
<dbReference type="GO" id="GO:0046677">
    <property type="term" value="P:response to antibiotic"/>
    <property type="evidence" value="ECO:0007669"/>
    <property type="project" value="UniProtKB-KW"/>
</dbReference>
<dbReference type="Proteomes" id="UP000016033">
    <property type="component" value="Unassembled WGS sequence"/>
</dbReference>
<feature type="domain" description="Aminoglycoside phosphotransferase" evidence="10">
    <location>
        <begin position="20"/>
        <end position="257"/>
    </location>
</feature>
<keyword evidence="3 7" id="KW-0547">Nucleotide-binding</keyword>
<keyword evidence="2 7" id="KW-0808">Transferase</keyword>
<dbReference type="Gene3D" id="3.90.1200.10">
    <property type="match status" value="1"/>
</dbReference>
<dbReference type="InterPro" id="IPR051678">
    <property type="entry name" value="AGP_Transferase"/>
</dbReference>
<evidence type="ECO:0000313" key="11">
    <source>
        <dbReference type="EMBL" id="EQM86831.1"/>
    </source>
</evidence>
<name>T5L6G6_MICMQ</name>
<dbReference type="EMBL" id="ATAO01000002">
    <property type="protein sequence ID" value="EQM86831.1"/>
    <property type="molecule type" value="Genomic_DNA"/>
</dbReference>
<keyword evidence="5 7" id="KW-0067">ATP-binding</keyword>
<evidence type="ECO:0000313" key="12">
    <source>
        <dbReference type="Proteomes" id="UP000016033"/>
    </source>
</evidence>
<dbReference type="NCBIfam" id="NF032896">
    <property type="entry name" value="APH_3pp"/>
    <property type="match status" value="1"/>
</dbReference>
<evidence type="ECO:0000256" key="6">
    <source>
        <dbReference type="ARBA" id="ARBA00023251"/>
    </source>
</evidence>
<keyword evidence="6 7" id="KW-0046">Antibiotic resistance</keyword>
<sequence>MREDEQMHIPAELLPDGADWLPVESGESGAAVLRDEAGGRYVKVVPSSQVDELAAERDRIAWLASVGIPGPSVIEWRLTAHGGALVTSAVEGVPADRLDAAGLRAAWPAIADILRRLHAVPVSDCPYGRGVDGMMTAARATVAEDRVQTEFLPVALQDVPPSRILADLESELPRRIVQEQAEAVVCHGDFCLPNILIAPDGSHVAGLIDVGRLGRADPYADIALLLANARETWPDESTARRADEDFAARYGIDLDSARQDFYLRLDPLTW</sequence>
<evidence type="ECO:0000256" key="1">
    <source>
        <dbReference type="ARBA" id="ARBA00006219"/>
    </source>
</evidence>
<dbReference type="PATRIC" id="fig|1333857.3.peg.159"/>
<dbReference type="InterPro" id="IPR002575">
    <property type="entry name" value="Aminoglycoside_PTrfase"/>
</dbReference>
<evidence type="ECO:0000256" key="7">
    <source>
        <dbReference type="PIRNR" id="PIRNR000706"/>
    </source>
</evidence>
<comment type="caution">
    <text evidence="11">The sequence shown here is derived from an EMBL/GenBank/DDBJ whole genome shotgun (WGS) entry which is preliminary data.</text>
</comment>
<dbReference type="AlphaFoldDB" id="T5L6G6"/>
<comment type="similarity">
    <text evidence="1 7">Belongs to the aminoglycoside phosphotransferase family.</text>
</comment>
<evidence type="ECO:0000256" key="2">
    <source>
        <dbReference type="ARBA" id="ARBA00022679"/>
    </source>
</evidence>
<dbReference type="InterPro" id="IPR024165">
    <property type="entry name" value="Kan/Strep_kinase"/>
</dbReference>
<dbReference type="GO" id="GO:0005524">
    <property type="term" value="F:ATP binding"/>
    <property type="evidence" value="ECO:0007669"/>
    <property type="project" value="UniProtKB-KW"/>
</dbReference>
<evidence type="ECO:0000259" key="10">
    <source>
        <dbReference type="Pfam" id="PF01636"/>
    </source>
</evidence>
<dbReference type="GO" id="GO:0046872">
    <property type="term" value="F:metal ion binding"/>
    <property type="evidence" value="ECO:0007669"/>
    <property type="project" value="UniProtKB-KW"/>
</dbReference>
<feature type="binding site" evidence="9">
    <location>
        <position position="209"/>
    </location>
    <ligand>
        <name>Mg(2+)</name>
        <dbReference type="ChEBI" id="CHEBI:18420"/>
    </ligand>
</feature>
<evidence type="ECO:0000256" key="4">
    <source>
        <dbReference type="ARBA" id="ARBA00022777"/>
    </source>
</evidence>
<organism evidence="11 12">
    <name type="scientific">Microbacterium maritypicum MF109</name>
    <dbReference type="NCBI Taxonomy" id="1333857"/>
    <lineage>
        <taxon>Bacteria</taxon>
        <taxon>Bacillati</taxon>
        <taxon>Actinomycetota</taxon>
        <taxon>Actinomycetes</taxon>
        <taxon>Micrococcales</taxon>
        <taxon>Microbacteriaceae</taxon>
        <taxon>Microbacterium</taxon>
    </lineage>
</organism>
<dbReference type="Pfam" id="PF01636">
    <property type="entry name" value="APH"/>
    <property type="match status" value="1"/>
</dbReference>
<dbReference type="PANTHER" id="PTHR21310">
    <property type="entry name" value="AMINOGLYCOSIDE PHOSPHOTRANSFERASE-RELATED-RELATED"/>
    <property type="match status" value="1"/>
</dbReference>
<reference evidence="11 12" key="1">
    <citation type="journal article" date="2013" name="Genome Announc.">
        <title>Whole-genome sequences of five oyster-associated bacteria show potential for crude oil hydrocarbon degradation.</title>
        <authorList>
            <person name="Chauhan A."/>
            <person name="Green S."/>
            <person name="Pathak A."/>
            <person name="Thomas J."/>
            <person name="Venkatramanan R."/>
        </authorList>
    </citation>
    <scope>NUCLEOTIDE SEQUENCE [LARGE SCALE GENOMIC DNA]</scope>
    <source>
        <strain evidence="11 12">MF109</strain>
    </source>
</reference>